<reference evidence="1" key="1">
    <citation type="submission" date="2021-01" db="EMBL/GenBank/DDBJ databases">
        <title>Whole genome shotgun sequence of Planobispora rosea NBRC 15558.</title>
        <authorList>
            <person name="Komaki H."/>
            <person name="Tamura T."/>
        </authorList>
    </citation>
    <scope>NUCLEOTIDE SEQUENCE</scope>
    <source>
        <strain evidence="1">NBRC 15558</strain>
    </source>
</reference>
<keyword evidence="2" id="KW-1185">Reference proteome</keyword>
<name>A0A8J3WGL8_PLARO</name>
<dbReference type="Proteomes" id="UP000655044">
    <property type="component" value="Unassembled WGS sequence"/>
</dbReference>
<dbReference type="AlphaFoldDB" id="A0A8J3WGL8"/>
<evidence type="ECO:0000313" key="1">
    <source>
        <dbReference type="EMBL" id="GIH87857.1"/>
    </source>
</evidence>
<protein>
    <submittedName>
        <fullName evidence="1">Uncharacterized protein</fullName>
    </submittedName>
</protein>
<accession>A0A8J3WGL8</accession>
<dbReference type="EMBL" id="BOOI01000068">
    <property type="protein sequence ID" value="GIH87857.1"/>
    <property type="molecule type" value="Genomic_DNA"/>
</dbReference>
<dbReference type="RefSeq" id="WP_189243579.1">
    <property type="nucleotide sequence ID" value="NZ_BMQP01000045.1"/>
</dbReference>
<organism evidence="1 2">
    <name type="scientific">Planobispora rosea</name>
    <dbReference type="NCBI Taxonomy" id="35762"/>
    <lineage>
        <taxon>Bacteria</taxon>
        <taxon>Bacillati</taxon>
        <taxon>Actinomycetota</taxon>
        <taxon>Actinomycetes</taxon>
        <taxon>Streptosporangiales</taxon>
        <taxon>Streptosporangiaceae</taxon>
        <taxon>Planobispora</taxon>
    </lineage>
</organism>
<proteinExistence type="predicted"/>
<comment type="caution">
    <text evidence="1">The sequence shown here is derived from an EMBL/GenBank/DDBJ whole genome shotgun (WGS) entry which is preliminary data.</text>
</comment>
<evidence type="ECO:0000313" key="2">
    <source>
        <dbReference type="Proteomes" id="UP000655044"/>
    </source>
</evidence>
<sequence>MVESERTFVCGNDHLDRLLADPGIVAEVAQAHKAAEEMDRVYKMIHKAG</sequence>
<gene>
    <name evidence="1" type="ORF">Pro02_62650</name>
</gene>